<dbReference type="Gene3D" id="1.10.287.110">
    <property type="entry name" value="DnaJ domain"/>
    <property type="match status" value="1"/>
</dbReference>
<dbReference type="EMBL" id="JAFLEQ010000017">
    <property type="protein sequence ID" value="MBN9645195.1"/>
    <property type="molecule type" value="Genomic_DNA"/>
</dbReference>
<evidence type="ECO:0000256" key="5">
    <source>
        <dbReference type="ARBA" id="ARBA00022771"/>
    </source>
</evidence>
<dbReference type="GO" id="GO:0009408">
    <property type="term" value="P:response to heat"/>
    <property type="evidence" value="ECO:0007669"/>
    <property type="project" value="InterPro"/>
</dbReference>
<feature type="binding site" evidence="11">
    <location>
        <position position="221"/>
    </location>
    <ligand>
        <name>Zn(2+)</name>
        <dbReference type="ChEBI" id="CHEBI:29105"/>
        <label>2</label>
    </ligand>
</feature>
<dbReference type="GO" id="GO:0008270">
    <property type="term" value="F:zinc ion binding"/>
    <property type="evidence" value="ECO:0007669"/>
    <property type="project" value="UniProtKB-UniRule"/>
</dbReference>
<keyword evidence="8 11" id="KW-0143">Chaperone</keyword>
<feature type="binding site" evidence="11">
    <location>
        <position position="235"/>
    </location>
    <ligand>
        <name>Zn(2+)</name>
        <dbReference type="ChEBI" id="CHEBI:29105"/>
        <label>1</label>
    </ligand>
</feature>
<feature type="domain" description="CR-type" evidence="15">
    <location>
        <begin position="167"/>
        <end position="244"/>
    </location>
</feature>
<evidence type="ECO:0000256" key="10">
    <source>
        <dbReference type="ARBA" id="ARBA00067609"/>
    </source>
</evidence>
<comment type="function">
    <text evidence="11">Participates actively in the response to hyperosmotic and heat shock by preventing the aggregation of stress-denatured proteins and by disaggregating proteins, also in an autonomous, DnaK-independent fashion. Unfolded proteins bind initially to DnaJ; upon interaction with the DnaJ-bound protein, DnaK hydrolyzes its bound ATP, resulting in the formation of a stable complex. GrpE releases ADP from DnaK; ATP binding to DnaK triggers the release of the substrate protein, thus completing the reaction cycle. Several rounds of ATP-dependent interactions between DnaJ, DnaK and GrpE are required for fully efficient folding. Also involved, together with DnaK and GrpE, in the DNA replication of plasmids through activation of initiation proteins.</text>
</comment>
<evidence type="ECO:0000256" key="6">
    <source>
        <dbReference type="ARBA" id="ARBA00022833"/>
    </source>
</evidence>
<feature type="repeat" description="CXXCXGXG motif" evidence="11">
    <location>
        <begin position="232"/>
        <end position="239"/>
    </location>
</feature>
<feature type="region of interest" description="Disordered" evidence="13">
    <location>
        <begin position="259"/>
        <end position="278"/>
    </location>
</feature>
<feature type="binding site" evidence="11">
    <location>
        <position position="232"/>
    </location>
    <ligand>
        <name>Zn(2+)</name>
        <dbReference type="ChEBI" id="CHEBI:29105"/>
        <label>1</label>
    </ligand>
</feature>
<dbReference type="HAMAP" id="MF_01152">
    <property type="entry name" value="DnaJ"/>
    <property type="match status" value="1"/>
</dbReference>
<dbReference type="CDD" id="cd10747">
    <property type="entry name" value="DnaJ_C"/>
    <property type="match status" value="1"/>
</dbReference>
<dbReference type="SMART" id="SM00271">
    <property type="entry name" value="DnaJ"/>
    <property type="match status" value="1"/>
</dbReference>
<evidence type="ECO:0000256" key="12">
    <source>
        <dbReference type="PROSITE-ProRule" id="PRU00546"/>
    </source>
</evidence>
<proteinExistence type="inferred from homology"/>
<dbReference type="PROSITE" id="PS51188">
    <property type="entry name" value="ZF_CR"/>
    <property type="match status" value="1"/>
</dbReference>
<comment type="subunit">
    <text evidence="11">Homodimer.</text>
</comment>
<organism evidence="16 17">
    <name type="scientific">Corynebacterium mendelii</name>
    <dbReference type="NCBI Taxonomy" id="2765362"/>
    <lineage>
        <taxon>Bacteria</taxon>
        <taxon>Bacillati</taxon>
        <taxon>Actinomycetota</taxon>
        <taxon>Actinomycetes</taxon>
        <taxon>Mycobacteriales</taxon>
        <taxon>Corynebacteriaceae</taxon>
        <taxon>Corynebacterium</taxon>
    </lineage>
</organism>
<feature type="domain" description="J" evidence="14">
    <location>
        <begin position="10"/>
        <end position="75"/>
    </location>
</feature>
<feature type="zinc finger region" description="CR-type" evidence="12">
    <location>
        <begin position="167"/>
        <end position="244"/>
    </location>
</feature>
<dbReference type="InterPro" id="IPR036869">
    <property type="entry name" value="J_dom_sf"/>
</dbReference>
<feature type="binding site" evidence="11">
    <location>
        <position position="183"/>
    </location>
    <ligand>
        <name>Zn(2+)</name>
        <dbReference type="ChEBI" id="CHEBI:29105"/>
        <label>1</label>
    </ligand>
</feature>
<feature type="binding site" evidence="11">
    <location>
        <position position="218"/>
    </location>
    <ligand>
        <name>Zn(2+)</name>
        <dbReference type="ChEBI" id="CHEBI:29105"/>
        <label>2</label>
    </ligand>
</feature>
<evidence type="ECO:0000256" key="13">
    <source>
        <dbReference type="SAM" id="MobiDB-lite"/>
    </source>
</evidence>
<dbReference type="InterPro" id="IPR012724">
    <property type="entry name" value="DnaJ"/>
</dbReference>
<feature type="repeat" description="CXXCXGXG motif" evidence="11">
    <location>
        <begin position="196"/>
        <end position="203"/>
    </location>
</feature>
<dbReference type="FunFam" id="2.60.260.20:FF:000005">
    <property type="entry name" value="Chaperone protein dnaJ 1, mitochondrial"/>
    <property type="match status" value="1"/>
</dbReference>
<comment type="caution">
    <text evidence="16">The sequence shown here is derived from an EMBL/GenBank/DDBJ whole genome shotgun (WGS) entry which is preliminary data.</text>
</comment>
<dbReference type="Proteomes" id="UP000664332">
    <property type="component" value="Unassembled WGS sequence"/>
</dbReference>
<feature type="repeat" description="CXXCXGXG motif" evidence="11">
    <location>
        <begin position="180"/>
        <end position="187"/>
    </location>
</feature>
<dbReference type="SUPFAM" id="SSF46565">
    <property type="entry name" value="Chaperone J-domain"/>
    <property type="match status" value="1"/>
</dbReference>
<dbReference type="InterPro" id="IPR008971">
    <property type="entry name" value="HSP40/DnaJ_pept-bd"/>
</dbReference>
<dbReference type="Gene3D" id="2.10.230.10">
    <property type="entry name" value="Heat shock protein DnaJ, cysteine-rich domain"/>
    <property type="match status" value="1"/>
</dbReference>
<keyword evidence="3 11" id="KW-0479">Metal-binding</keyword>
<accession>A0A939E2D0</accession>
<dbReference type="RefSeq" id="WP_207279666.1">
    <property type="nucleotide sequence ID" value="NZ_JAFLEQ010000017.1"/>
</dbReference>
<evidence type="ECO:0000259" key="14">
    <source>
        <dbReference type="PROSITE" id="PS50076"/>
    </source>
</evidence>
<dbReference type="InterPro" id="IPR002939">
    <property type="entry name" value="DnaJ_C"/>
</dbReference>
<dbReference type="AlphaFoldDB" id="A0A939E2D0"/>
<keyword evidence="7 11" id="KW-0346">Stress response</keyword>
<keyword evidence="5 11" id="KW-0863">Zinc-finger</keyword>
<dbReference type="Gene3D" id="2.60.260.20">
    <property type="entry name" value="Urease metallochaperone UreE, N-terminal domain"/>
    <property type="match status" value="2"/>
</dbReference>
<dbReference type="InterPro" id="IPR001623">
    <property type="entry name" value="DnaJ_domain"/>
</dbReference>
<comment type="cofactor">
    <cofactor evidence="11">
        <name>Zn(2+)</name>
        <dbReference type="ChEBI" id="CHEBI:29105"/>
    </cofactor>
    <text evidence="11">Binds 2 Zn(2+) ions per monomer.</text>
</comment>
<dbReference type="GO" id="GO:0051082">
    <property type="term" value="F:unfolded protein binding"/>
    <property type="evidence" value="ECO:0007669"/>
    <property type="project" value="UniProtKB-UniRule"/>
</dbReference>
<dbReference type="GO" id="GO:0005524">
    <property type="term" value="F:ATP binding"/>
    <property type="evidence" value="ECO:0007669"/>
    <property type="project" value="InterPro"/>
</dbReference>
<evidence type="ECO:0000256" key="4">
    <source>
        <dbReference type="ARBA" id="ARBA00022737"/>
    </source>
</evidence>
<sequence>MTSREWADKDYYADLGVSSSASAQEIKKAYRKIARENHPDAKPGDKAAEERFKKAAEAYDVLGDDDERKQYDELKAMLKAGGGFRGFGAGKGGPGFPGGFRQQTQDFTISDLFGGQGETGFSTDGFAGDFLGGLFNRGGGYRRTATPSRGANVETQVTIDFAEAVLGTTITLDLTKKVRCADCSGTGSASGKQQTCPDCHGEGVVRDERGHFGMAAPCARCNGTGTAVTDPCSTCRGSGRTTETKTVTVRVPAGIEDGKKLRVPGEGEAGPNGKPAGDLMVTVKVRDDSVFTRDGDNLAVTYPVSFSELVLGGTITVPTLEKPVKLRISPGTPDGRTLRVPGRGVPHRDGTKGDLLVSLAVTVPKDLNAEASSALRTYAQAEKDSGFDPREGWAGNGR</sequence>
<evidence type="ECO:0000256" key="2">
    <source>
        <dbReference type="ARBA" id="ARBA00022705"/>
    </source>
</evidence>
<dbReference type="PROSITE" id="PS50076">
    <property type="entry name" value="DNAJ_2"/>
    <property type="match status" value="1"/>
</dbReference>
<dbReference type="GO" id="GO:0006260">
    <property type="term" value="P:DNA replication"/>
    <property type="evidence" value="ECO:0007669"/>
    <property type="project" value="UniProtKB-KW"/>
</dbReference>
<dbReference type="PANTHER" id="PTHR43096">
    <property type="entry name" value="DNAJ HOMOLOG 1, MITOCHONDRIAL-RELATED"/>
    <property type="match status" value="1"/>
</dbReference>
<evidence type="ECO:0000313" key="16">
    <source>
        <dbReference type="EMBL" id="MBN9645195.1"/>
    </source>
</evidence>
<dbReference type="InterPro" id="IPR001305">
    <property type="entry name" value="HSP_DnaJ_Cys-rich_dom"/>
</dbReference>
<dbReference type="GO" id="GO:0005737">
    <property type="term" value="C:cytoplasm"/>
    <property type="evidence" value="ECO:0007669"/>
    <property type="project" value="UniProtKB-SubCell"/>
</dbReference>
<dbReference type="SUPFAM" id="SSF49493">
    <property type="entry name" value="HSP40/DnaJ peptide-binding domain"/>
    <property type="match status" value="2"/>
</dbReference>
<name>A0A939E2D0_9CORY</name>
<keyword evidence="17" id="KW-1185">Reference proteome</keyword>
<dbReference type="SUPFAM" id="SSF57938">
    <property type="entry name" value="DnaJ/Hsp40 cysteine-rich domain"/>
    <property type="match status" value="1"/>
</dbReference>
<gene>
    <name evidence="11 16" type="primary">dnaJ</name>
    <name evidence="16" type="ORF">JZY06_11320</name>
</gene>
<dbReference type="CDD" id="cd06257">
    <property type="entry name" value="DnaJ"/>
    <property type="match status" value="1"/>
</dbReference>
<keyword evidence="2 11" id="KW-0235">DNA replication</keyword>
<dbReference type="PROSITE" id="PS00636">
    <property type="entry name" value="DNAJ_1"/>
    <property type="match status" value="1"/>
</dbReference>
<keyword evidence="1 11" id="KW-0963">Cytoplasm</keyword>
<comment type="similarity">
    <text evidence="9 11">Belongs to the DnaJ family.</text>
</comment>
<evidence type="ECO:0000256" key="7">
    <source>
        <dbReference type="ARBA" id="ARBA00023016"/>
    </source>
</evidence>
<dbReference type="CDD" id="cd10719">
    <property type="entry name" value="DnaJ_zf"/>
    <property type="match status" value="1"/>
</dbReference>
<feature type="repeat" description="CXXCXGXG motif" evidence="11">
    <location>
        <begin position="218"/>
        <end position="225"/>
    </location>
</feature>
<dbReference type="PRINTS" id="PR00625">
    <property type="entry name" value="JDOMAIN"/>
</dbReference>
<dbReference type="Pfam" id="PF01556">
    <property type="entry name" value="DnaJ_C"/>
    <property type="match status" value="1"/>
</dbReference>
<comment type="domain">
    <text evidence="11">The J domain is necessary and sufficient to stimulate DnaK ATPase activity. Zinc center 1 plays an important role in the autonomous, DnaK-independent chaperone activity of DnaJ. Zinc center 2 is essential for interaction with DnaK and for DnaJ activity.</text>
</comment>
<dbReference type="PANTHER" id="PTHR43096:SF54">
    <property type="entry name" value="CHAPERONE PROTEIN DNAJ 1"/>
    <property type="match status" value="1"/>
</dbReference>
<evidence type="ECO:0000313" key="17">
    <source>
        <dbReference type="Proteomes" id="UP000664332"/>
    </source>
</evidence>
<keyword evidence="6 11" id="KW-0862">Zinc</keyword>
<feature type="binding site" evidence="11">
    <location>
        <position position="196"/>
    </location>
    <ligand>
        <name>Zn(2+)</name>
        <dbReference type="ChEBI" id="CHEBI:29105"/>
        <label>2</label>
    </ligand>
</feature>
<evidence type="ECO:0000256" key="9">
    <source>
        <dbReference type="ARBA" id="ARBA00061004"/>
    </source>
</evidence>
<dbReference type="Pfam" id="PF00684">
    <property type="entry name" value="DnaJ_CXXCXGXG"/>
    <property type="match status" value="1"/>
</dbReference>
<feature type="binding site" evidence="11">
    <location>
        <position position="180"/>
    </location>
    <ligand>
        <name>Zn(2+)</name>
        <dbReference type="ChEBI" id="CHEBI:29105"/>
        <label>1</label>
    </ligand>
</feature>
<dbReference type="NCBIfam" id="NF010872">
    <property type="entry name" value="PRK14279.1"/>
    <property type="match status" value="1"/>
</dbReference>
<dbReference type="FunFam" id="2.10.230.10:FF:000002">
    <property type="entry name" value="Molecular chaperone DnaJ"/>
    <property type="match status" value="1"/>
</dbReference>
<evidence type="ECO:0000256" key="3">
    <source>
        <dbReference type="ARBA" id="ARBA00022723"/>
    </source>
</evidence>
<reference evidence="16" key="1">
    <citation type="submission" date="2021-03" db="EMBL/GenBank/DDBJ databases">
        <authorList>
            <person name="Sun Q."/>
        </authorList>
    </citation>
    <scope>NUCLEOTIDE SEQUENCE</scope>
    <source>
        <strain evidence="16">CCM 8862</strain>
    </source>
</reference>
<evidence type="ECO:0000256" key="8">
    <source>
        <dbReference type="ARBA" id="ARBA00023186"/>
    </source>
</evidence>
<feature type="binding site" evidence="11">
    <location>
        <position position="199"/>
    </location>
    <ligand>
        <name>Zn(2+)</name>
        <dbReference type="ChEBI" id="CHEBI:29105"/>
        <label>2</label>
    </ligand>
</feature>
<dbReference type="InterPro" id="IPR036410">
    <property type="entry name" value="HSP_DnaJ_Cys-rich_dom_sf"/>
</dbReference>
<comment type="subcellular location">
    <subcellularLocation>
        <location evidence="11">Cytoplasm</location>
    </subcellularLocation>
</comment>
<evidence type="ECO:0000256" key="1">
    <source>
        <dbReference type="ARBA" id="ARBA00022490"/>
    </source>
</evidence>
<keyword evidence="4 11" id="KW-0677">Repeat</keyword>
<dbReference type="Pfam" id="PF00226">
    <property type="entry name" value="DnaJ"/>
    <property type="match status" value="1"/>
</dbReference>
<evidence type="ECO:0000256" key="11">
    <source>
        <dbReference type="HAMAP-Rule" id="MF_01152"/>
    </source>
</evidence>
<dbReference type="GO" id="GO:0042026">
    <property type="term" value="P:protein refolding"/>
    <property type="evidence" value="ECO:0007669"/>
    <property type="project" value="TreeGrafter"/>
</dbReference>
<evidence type="ECO:0000259" key="15">
    <source>
        <dbReference type="PROSITE" id="PS51188"/>
    </source>
</evidence>
<dbReference type="InterPro" id="IPR018253">
    <property type="entry name" value="DnaJ_domain_CS"/>
</dbReference>
<protein>
    <recommendedName>
        <fullName evidence="10 11">Chaperone protein DnaJ</fullName>
    </recommendedName>
</protein>
<dbReference type="GO" id="GO:0031072">
    <property type="term" value="F:heat shock protein binding"/>
    <property type="evidence" value="ECO:0007669"/>
    <property type="project" value="InterPro"/>
</dbReference>